<dbReference type="Pfam" id="PF02653">
    <property type="entry name" value="BPD_transp_2"/>
    <property type="match status" value="1"/>
</dbReference>
<dbReference type="NCBIfam" id="TIGR03408">
    <property type="entry name" value="urea_trans_UrtC"/>
    <property type="match status" value="1"/>
</dbReference>
<keyword evidence="3 6" id="KW-0812">Transmembrane</keyword>
<feature type="transmembrane region" description="Helical" evidence="6">
    <location>
        <begin position="193"/>
        <end position="212"/>
    </location>
</feature>
<feature type="transmembrane region" description="Helical" evidence="6">
    <location>
        <begin position="143"/>
        <end position="161"/>
    </location>
</feature>
<name>A0AAE3G7B9_9GAMM</name>
<evidence type="ECO:0000256" key="5">
    <source>
        <dbReference type="ARBA" id="ARBA00023136"/>
    </source>
</evidence>
<evidence type="ECO:0000256" key="3">
    <source>
        <dbReference type="ARBA" id="ARBA00022692"/>
    </source>
</evidence>
<gene>
    <name evidence="7" type="ORF">J2T57_003945</name>
</gene>
<feature type="transmembrane region" description="Helical" evidence="6">
    <location>
        <begin position="311"/>
        <end position="331"/>
    </location>
</feature>
<dbReference type="CDD" id="cd06581">
    <property type="entry name" value="TM_PBP1_LivM_like"/>
    <property type="match status" value="1"/>
</dbReference>
<keyword evidence="4 6" id="KW-1133">Transmembrane helix</keyword>
<feature type="transmembrane region" description="Helical" evidence="6">
    <location>
        <begin position="113"/>
        <end position="136"/>
    </location>
</feature>
<dbReference type="GO" id="GO:0005886">
    <property type="term" value="C:plasma membrane"/>
    <property type="evidence" value="ECO:0007669"/>
    <property type="project" value="UniProtKB-SubCell"/>
</dbReference>
<evidence type="ECO:0000256" key="4">
    <source>
        <dbReference type="ARBA" id="ARBA00022989"/>
    </source>
</evidence>
<evidence type="ECO:0000313" key="7">
    <source>
        <dbReference type="EMBL" id="MCP1676772.1"/>
    </source>
</evidence>
<dbReference type="InterPro" id="IPR043428">
    <property type="entry name" value="LivM-like"/>
</dbReference>
<keyword evidence="8" id="KW-1185">Reference proteome</keyword>
<accession>A0AAE3G7B9</accession>
<feature type="transmembrane region" description="Helical" evidence="6">
    <location>
        <begin position="37"/>
        <end position="55"/>
    </location>
</feature>
<feature type="transmembrane region" description="Helical" evidence="6">
    <location>
        <begin position="5"/>
        <end position="25"/>
    </location>
</feature>
<dbReference type="PANTHER" id="PTHR30482">
    <property type="entry name" value="HIGH-AFFINITY BRANCHED-CHAIN AMINO ACID TRANSPORT SYSTEM PERMEASE"/>
    <property type="match status" value="1"/>
</dbReference>
<evidence type="ECO:0000313" key="8">
    <source>
        <dbReference type="Proteomes" id="UP001205843"/>
    </source>
</evidence>
<proteinExistence type="predicted"/>
<comment type="subcellular location">
    <subcellularLocation>
        <location evidence="1">Cell inner membrane</location>
        <topology evidence="1">Multi-pass membrane protein</topology>
    </subcellularLocation>
</comment>
<dbReference type="RefSeq" id="WP_253483874.1">
    <property type="nucleotide sequence ID" value="NZ_JALJXV010000011.1"/>
</dbReference>
<keyword evidence="5 6" id="KW-0472">Membrane</keyword>
<reference evidence="7" key="1">
    <citation type="submission" date="2022-03" db="EMBL/GenBank/DDBJ databases">
        <title>Genomic Encyclopedia of Type Strains, Phase III (KMG-III): the genomes of soil and plant-associated and newly described type strains.</title>
        <authorList>
            <person name="Whitman W."/>
        </authorList>
    </citation>
    <scope>NUCLEOTIDE SEQUENCE</scope>
    <source>
        <strain evidence="7">ANL 6-2</strain>
    </source>
</reference>
<protein>
    <submittedName>
        <fullName evidence="7">Urea transport system permease protein</fullName>
    </submittedName>
</protein>
<dbReference type="InterPro" id="IPR017778">
    <property type="entry name" value="ABC_transptr_urea_perm_UrtC"/>
</dbReference>
<evidence type="ECO:0000256" key="1">
    <source>
        <dbReference type="ARBA" id="ARBA00004429"/>
    </source>
</evidence>
<feature type="transmembrane region" description="Helical" evidence="6">
    <location>
        <begin position="279"/>
        <end position="304"/>
    </location>
</feature>
<dbReference type="PANTHER" id="PTHR30482:SF4">
    <property type="entry name" value="SLR1201 PROTEIN"/>
    <property type="match status" value="1"/>
</dbReference>
<dbReference type="GO" id="GO:0015658">
    <property type="term" value="F:branched-chain amino acid transmembrane transporter activity"/>
    <property type="evidence" value="ECO:0007669"/>
    <property type="project" value="InterPro"/>
</dbReference>
<dbReference type="EMBL" id="JALJXV010000011">
    <property type="protein sequence ID" value="MCP1676772.1"/>
    <property type="molecule type" value="Genomic_DNA"/>
</dbReference>
<evidence type="ECO:0000256" key="6">
    <source>
        <dbReference type="SAM" id="Phobius"/>
    </source>
</evidence>
<dbReference type="AlphaFoldDB" id="A0AAE3G7B9"/>
<sequence length="377" mass="40836">MNRNFAFDCIGYGLFAILILIAVPWALDFDGFELNTFARYLALGMVAMALALSWGYAGILNLGQAATFGLGAYIMAMHLKLKASVNNPDGMPDFMGWTNVESLPWFWAPFDSVAVTILAGLLVPVFVAAVMGIFMFRGRITGVFVAIITLAFLVAIQLVFIEEQRYTGGFNGITGLAPLELFGWTADGYSLDFYYFVAACLIAALALCIALVRSKVGLVLRAIKEDPSRVRFFGYDVARYETLAFCMSAAIAGWAGMLYVLVLEFAAPTYMGVPFSLAIVIWCAVGGRESLVAAALGGIIVNMLEGRLSDLFVDGWTLFLGAAFILVVLLMPKGLFGLFQSAMDRIVSFYGKATAERRESLQGGRPIGSESTEKGGR</sequence>
<dbReference type="InterPro" id="IPR001851">
    <property type="entry name" value="ABC_transp_permease"/>
</dbReference>
<organism evidence="7 8">
    <name type="scientific">Natronocella acetinitrilica</name>
    <dbReference type="NCBI Taxonomy" id="414046"/>
    <lineage>
        <taxon>Bacteria</taxon>
        <taxon>Pseudomonadati</taxon>
        <taxon>Pseudomonadota</taxon>
        <taxon>Gammaproteobacteria</taxon>
        <taxon>Chromatiales</taxon>
        <taxon>Ectothiorhodospiraceae</taxon>
        <taxon>Natronocella</taxon>
    </lineage>
</organism>
<comment type="caution">
    <text evidence="7">The sequence shown here is derived from an EMBL/GenBank/DDBJ whole genome shotgun (WGS) entry which is preliminary data.</text>
</comment>
<feature type="transmembrane region" description="Helical" evidence="6">
    <location>
        <begin position="243"/>
        <end position="267"/>
    </location>
</feature>
<feature type="transmembrane region" description="Helical" evidence="6">
    <location>
        <begin position="62"/>
        <end position="81"/>
    </location>
</feature>
<keyword evidence="2" id="KW-1003">Cell membrane</keyword>
<dbReference type="Proteomes" id="UP001205843">
    <property type="component" value="Unassembled WGS sequence"/>
</dbReference>
<evidence type="ECO:0000256" key="2">
    <source>
        <dbReference type="ARBA" id="ARBA00022475"/>
    </source>
</evidence>